<dbReference type="GO" id="GO:0004553">
    <property type="term" value="F:hydrolase activity, hydrolyzing O-glycosyl compounds"/>
    <property type="evidence" value="ECO:0007669"/>
    <property type="project" value="InterPro"/>
</dbReference>
<evidence type="ECO:0000313" key="5">
    <source>
        <dbReference type="EMBL" id="SEG79090.1"/>
    </source>
</evidence>
<dbReference type="Gene3D" id="3.20.20.80">
    <property type="entry name" value="Glycosidases"/>
    <property type="match status" value="1"/>
</dbReference>
<dbReference type="Pfam" id="PF00150">
    <property type="entry name" value="Cellulase"/>
    <property type="match status" value="1"/>
</dbReference>
<dbReference type="Proteomes" id="UP000236743">
    <property type="component" value="Unassembled WGS sequence"/>
</dbReference>
<sequence>MKASIGRRGAGILLGAAGLLGATLSAAGAEICLRGVNLSGAEFGTVPGRANTDYTYPTEAAIRRLAGLGMTSFRLPFRWERIQPRLGAELDPAELARLDESIATARAAGLRVILDLHNFGYYAGKKLGSPALPASTLGDVWRRLATHYRDRADVVFSIMNEPYDIHSAEWAKIQNVAIAAIRKAGAKQMLLVTGTAYGGAHSWTSDLPVGNNSRDLLAIEDPLKRFAYDFHQYLDADYSGRQPECSAAQSALKAIDDVSAWLKAHGRQGFLGEFAASDRPECVAAFKEMTARLDSRPEQWIGWAAWGAGPWWPPDYVFNLEPTAAGERPQMKALIEQLKSGPARHAMCGRERRP</sequence>
<protein>
    <submittedName>
        <fullName evidence="5">Cellulase family 5</fullName>
    </submittedName>
</protein>
<keyword evidence="2 3" id="KW-0326">Glycosidase</keyword>
<keyword evidence="1 3" id="KW-0378">Hydrolase</keyword>
<dbReference type="SUPFAM" id="SSF51445">
    <property type="entry name" value="(Trans)glycosidases"/>
    <property type="match status" value="1"/>
</dbReference>
<accession>A0A1H6D1E9</accession>
<keyword evidence="6" id="KW-1185">Reference proteome</keyword>
<evidence type="ECO:0000256" key="2">
    <source>
        <dbReference type="ARBA" id="ARBA00023295"/>
    </source>
</evidence>
<evidence type="ECO:0000256" key="1">
    <source>
        <dbReference type="ARBA" id="ARBA00022801"/>
    </source>
</evidence>
<evidence type="ECO:0000256" key="3">
    <source>
        <dbReference type="RuleBase" id="RU361153"/>
    </source>
</evidence>
<dbReference type="InterPro" id="IPR017853">
    <property type="entry name" value="GH"/>
</dbReference>
<dbReference type="InterPro" id="IPR001547">
    <property type="entry name" value="Glyco_hydro_5"/>
</dbReference>
<dbReference type="GO" id="GO:0009251">
    <property type="term" value="P:glucan catabolic process"/>
    <property type="evidence" value="ECO:0007669"/>
    <property type="project" value="TreeGrafter"/>
</dbReference>
<evidence type="ECO:0000313" key="6">
    <source>
        <dbReference type="Proteomes" id="UP000236743"/>
    </source>
</evidence>
<dbReference type="EMBL" id="FNUY01000014">
    <property type="protein sequence ID" value="SEG79090.1"/>
    <property type="molecule type" value="Genomic_DNA"/>
</dbReference>
<evidence type="ECO:0000259" key="4">
    <source>
        <dbReference type="Pfam" id="PF00150"/>
    </source>
</evidence>
<feature type="domain" description="Glycoside hydrolase family 5" evidence="4">
    <location>
        <begin position="28"/>
        <end position="308"/>
    </location>
</feature>
<dbReference type="RefSeq" id="WP_160115901.1">
    <property type="nucleotide sequence ID" value="NZ_FNUY01000014.1"/>
</dbReference>
<proteinExistence type="inferred from homology"/>
<name>A0A1H6D1E9_9HYPH</name>
<dbReference type="PANTHER" id="PTHR34142:SF1">
    <property type="entry name" value="GLYCOSIDE HYDROLASE FAMILY 5 DOMAIN-CONTAINING PROTEIN"/>
    <property type="match status" value="1"/>
</dbReference>
<dbReference type="OrthoDB" id="9800955at2"/>
<dbReference type="AlphaFoldDB" id="A0A1H6D1E9"/>
<organism evidence="5 6">
    <name type="scientific">Bosea lathyri</name>
    <dbReference type="NCBI Taxonomy" id="1036778"/>
    <lineage>
        <taxon>Bacteria</taxon>
        <taxon>Pseudomonadati</taxon>
        <taxon>Pseudomonadota</taxon>
        <taxon>Alphaproteobacteria</taxon>
        <taxon>Hyphomicrobiales</taxon>
        <taxon>Boseaceae</taxon>
        <taxon>Bosea</taxon>
    </lineage>
</organism>
<dbReference type="PANTHER" id="PTHR34142">
    <property type="entry name" value="ENDO-BETA-1,4-GLUCANASE A"/>
    <property type="match status" value="1"/>
</dbReference>
<comment type="similarity">
    <text evidence="3">Belongs to the glycosyl hydrolase 5 (cellulase A) family.</text>
</comment>
<gene>
    <name evidence="5" type="ORF">SAMN04488115_11428</name>
</gene>
<reference evidence="5 6" key="1">
    <citation type="submission" date="2016-10" db="EMBL/GenBank/DDBJ databases">
        <authorList>
            <person name="de Groot N.N."/>
        </authorList>
    </citation>
    <scope>NUCLEOTIDE SEQUENCE [LARGE SCALE GENOMIC DNA]</scope>
    <source>
        <strain evidence="5 6">DSM 26656</strain>
    </source>
</reference>